<name>A0AAV0B901_PHAPC</name>
<keyword evidence="1" id="KW-0862">Zinc</keyword>
<feature type="compositionally biased region" description="Low complexity" evidence="2">
    <location>
        <begin position="224"/>
        <end position="252"/>
    </location>
</feature>
<evidence type="ECO:0000256" key="1">
    <source>
        <dbReference type="PROSITE-ProRule" id="PRU00042"/>
    </source>
</evidence>
<organism evidence="4 5">
    <name type="scientific">Phakopsora pachyrhizi</name>
    <name type="common">Asian soybean rust disease fungus</name>
    <dbReference type="NCBI Taxonomy" id="170000"/>
    <lineage>
        <taxon>Eukaryota</taxon>
        <taxon>Fungi</taxon>
        <taxon>Dikarya</taxon>
        <taxon>Basidiomycota</taxon>
        <taxon>Pucciniomycotina</taxon>
        <taxon>Pucciniomycetes</taxon>
        <taxon>Pucciniales</taxon>
        <taxon>Phakopsoraceae</taxon>
        <taxon>Phakopsora</taxon>
    </lineage>
</organism>
<dbReference type="EMBL" id="CALTRL010004020">
    <property type="protein sequence ID" value="CAH7682338.1"/>
    <property type="molecule type" value="Genomic_DNA"/>
</dbReference>
<evidence type="ECO:0000259" key="3">
    <source>
        <dbReference type="PROSITE" id="PS50157"/>
    </source>
</evidence>
<dbReference type="PROSITE" id="PS50157">
    <property type="entry name" value="ZINC_FINGER_C2H2_2"/>
    <property type="match status" value="1"/>
</dbReference>
<sequence length="365" mass="40761">MNSFFVVDHSLNVNGSFLPLKADPSHIAALTSTHKNIASTADMYERPKSFSDQSFFKAPGLISSLPESFQPNNQYNDIFLSQTQSEDYISGEFNPDYRLAQVSCPLKVSPSKVLAHKASRGTEKPLLVNFSQNPQTFLGGFKEQSFTKSRSQNKLEDRSLQESDFQMLVYPSHVGNYPPFMSFENIEANPVFENILKEYDFNQTFPISNNKSIGQLVEEELLSAPSSRGSSCNPSSSSNSSTSSSPSLSQPPQGLKFEPLSIEGFFRPSSFNLTPQAPPVESTITKKFFCNKCGKGHSRQSNLLAHLRDTHSNTKKVFCDVEGCKKAYKRVSECRRHKKDMHGIPLPSELLGKTRKLRRFAGSPF</sequence>
<dbReference type="GO" id="GO:0008270">
    <property type="term" value="F:zinc ion binding"/>
    <property type="evidence" value="ECO:0007669"/>
    <property type="project" value="UniProtKB-KW"/>
</dbReference>
<dbReference type="AlphaFoldDB" id="A0AAV0B901"/>
<dbReference type="PROSITE" id="PS00028">
    <property type="entry name" value="ZINC_FINGER_C2H2_1"/>
    <property type="match status" value="1"/>
</dbReference>
<dbReference type="Gene3D" id="3.30.160.60">
    <property type="entry name" value="Classic Zinc Finger"/>
    <property type="match status" value="1"/>
</dbReference>
<dbReference type="InterPro" id="IPR036236">
    <property type="entry name" value="Znf_C2H2_sf"/>
</dbReference>
<dbReference type="InterPro" id="IPR013087">
    <property type="entry name" value="Znf_C2H2_type"/>
</dbReference>
<comment type="caution">
    <text evidence="4">The sequence shown here is derived from an EMBL/GenBank/DDBJ whole genome shotgun (WGS) entry which is preliminary data.</text>
</comment>
<keyword evidence="5" id="KW-1185">Reference proteome</keyword>
<dbReference type="Proteomes" id="UP001153365">
    <property type="component" value="Unassembled WGS sequence"/>
</dbReference>
<evidence type="ECO:0000313" key="4">
    <source>
        <dbReference type="EMBL" id="CAH7682338.1"/>
    </source>
</evidence>
<gene>
    <name evidence="4" type="ORF">PPACK8108_LOCUS15200</name>
</gene>
<keyword evidence="1" id="KW-0863">Zinc-finger</keyword>
<feature type="region of interest" description="Disordered" evidence="2">
    <location>
        <begin position="224"/>
        <end position="253"/>
    </location>
</feature>
<evidence type="ECO:0000313" key="5">
    <source>
        <dbReference type="Proteomes" id="UP001153365"/>
    </source>
</evidence>
<keyword evidence="1" id="KW-0479">Metal-binding</keyword>
<evidence type="ECO:0000256" key="2">
    <source>
        <dbReference type="SAM" id="MobiDB-lite"/>
    </source>
</evidence>
<protein>
    <submittedName>
        <fullName evidence="4">Expressed protein</fullName>
    </submittedName>
</protein>
<dbReference type="SMART" id="SM00355">
    <property type="entry name" value="ZnF_C2H2"/>
    <property type="match status" value="2"/>
</dbReference>
<proteinExistence type="predicted"/>
<dbReference type="SUPFAM" id="SSF57667">
    <property type="entry name" value="beta-beta-alpha zinc fingers"/>
    <property type="match status" value="1"/>
</dbReference>
<accession>A0AAV0B901</accession>
<reference evidence="4" key="1">
    <citation type="submission" date="2022-06" db="EMBL/GenBank/DDBJ databases">
        <authorList>
            <consortium name="SYNGENTA / RWTH Aachen University"/>
        </authorList>
    </citation>
    <scope>NUCLEOTIDE SEQUENCE</scope>
</reference>
<feature type="domain" description="C2H2-type" evidence="3">
    <location>
        <begin position="288"/>
        <end position="316"/>
    </location>
</feature>